<feature type="compositionally biased region" description="Low complexity" evidence="2">
    <location>
        <begin position="13"/>
        <end position="32"/>
    </location>
</feature>
<feature type="compositionally biased region" description="Basic and acidic residues" evidence="2">
    <location>
        <begin position="420"/>
        <end position="439"/>
    </location>
</feature>
<dbReference type="Proteomes" id="UP001432322">
    <property type="component" value="Unassembled WGS sequence"/>
</dbReference>
<organism evidence="4 5">
    <name type="scientific">Pristionchus fissidentatus</name>
    <dbReference type="NCBI Taxonomy" id="1538716"/>
    <lineage>
        <taxon>Eukaryota</taxon>
        <taxon>Metazoa</taxon>
        <taxon>Ecdysozoa</taxon>
        <taxon>Nematoda</taxon>
        <taxon>Chromadorea</taxon>
        <taxon>Rhabditida</taxon>
        <taxon>Rhabditina</taxon>
        <taxon>Diplogasteromorpha</taxon>
        <taxon>Diplogasteroidea</taxon>
        <taxon>Neodiplogasteridae</taxon>
        <taxon>Pristionchus</taxon>
    </lineage>
</organism>
<dbReference type="GO" id="GO:0004672">
    <property type="term" value="F:protein kinase activity"/>
    <property type="evidence" value="ECO:0007669"/>
    <property type="project" value="InterPro"/>
</dbReference>
<protein>
    <recommendedName>
        <fullName evidence="3">Protein kinase domain-containing protein</fullName>
    </recommendedName>
</protein>
<evidence type="ECO:0000313" key="5">
    <source>
        <dbReference type="Proteomes" id="UP001432322"/>
    </source>
</evidence>
<dbReference type="InterPro" id="IPR017441">
    <property type="entry name" value="Protein_kinase_ATP_BS"/>
</dbReference>
<dbReference type="Pfam" id="PF00069">
    <property type="entry name" value="Pkinase"/>
    <property type="match status" value="1"/>
</dbReference>
<sequence length="439" mass="48663">PMSKPAAPPVVLTQPPSSGGTGTSTTTGQGTTAQKTETDEKSVMQPNQPPKDTKKEKGTTKRALLKAGNIISSPAHTYTVVKLLGSGGFGDVYLVEDDVLKVKYALKTEFYGAKKTLYSRLKIEAHVLDKCGKAPEHSRKQFLCLRDKGTTADFKFICMDVVGPSLESVRKKFCNNEFSKGTVLNVSKRTLQAVWDLHTLGFLHRDIKPANFSVGLGPEQETCIFMLDFGIAREFKNANGTLRKPRENIPFLGTPRFAARACHKKEEQSPKDDVEVWIFMVFDLFDVVSGIPWRGESDRPKILKMKDELMLGKKLPTKRCPKEFLRVVTYIDKLEYVDTPDYAWMLSVCDHMAKTLKVDTSDKLVDWAGKLNAAPKTPGNNEKHDSDKQTGSDDDEGEKKTGGGIFKMFGGGKGKKANTPKKENTSKSSNKDTAEEIKK</sequence>
<dbReference type="PROSITE" id="PS50011">
    <property type="entry name" value="PROTEIN_KINASE_DOM"/>
    <property type="match status" value="1"/>
</dbReference>
<dbReference type="PANTHER" id="PTHR11909">
    <property type="entry name" value="CASEIN KINASE-RELATED"/>
    <property type="match status" value="1"/>
</dbReference>
<dbReference type="InterPro" id="IPR000719">
    <property type="entry name" value="Prot_kinase_dom"/>
</dbReference>
<dbReference type="InterPro" id="IPR050235">
    <property type="entry name" value="CK1_Ser-Thr_kinase"/>
</dbReference>
<feature type="non-terminal residue" evidence="4">
    <location>
        <position position="1"/>
    </location>
</feature>
<evidence type="ECO:0000259" key="3">
    <source>
        <dbReference type="PROSITE" id="PS50011"/>
    </source>
</evidence>
<comment type="caution">
    <text evidence="4">The sequence shown here is derived from an EMBL/GenBank/DDBJ whole genome shotgun (WGS) entry which is preliminary data.</text>
</comment>
<dbReference type="EMBL" id="BTSY01000005">
    <property type="protein sequence ID" value="GMT27244.1"/>
    <property type="molecule type" value="Genomic_DNA"/>
</dbReference>
<feature type="domain" description="Protein kinase" evidence="3">
    <location>
        <begin position="78"/>
        <end position="354"/>
    </location>
</feature>
<keyword evidence="1" id="KW-0067">ATP-binding</keyword>
<dbReference type="SUPFAM" id="SSF56112">
    <property type="entry name" value="Protein kinase-like (PK-like)"/>
    <property type="match status" value="1"/>
</dbReference>
<feature type="binding site" evidence="1">
    <location>
        <position position="107"/>
    </location>
    <ligand>
        <name>ATP</name>
        <dbReference type="ChEBI" id="CHEBI:30616"/>
    </ligand>
</feature>
<evidence type="ECO:0000313" key="4">
    <source>
        <dbReference type="EMBL" id="GMT27244.1"/>
    </source>
</evidence>
<evidence type="ECO:0000256" key="2">
    <source>
        <dbReference type="SAM" id="MobiDB-lite"/>
    </source>
</evidence>
<name>A0AAV5W5K8_9BILA</name>
<dbReference type="GO" id="GO:0005524">
    <property type="term" value="F:ATP binding"/>
    <property type="evidence" value="ECO:0007669"/>
    <property type="project" value="UniProtKB-UniRule"/>
</dbReference>
<feature type="compositionally biased region" description="Gly residues" evidence="2">
    <location>
        <begin position="402"/>
        <end position="412"/>
    </location>
</feature>
<dbReference type="InterPro" id="IPR011009">
    <property type="entry name" value="Kinase-like_dom_sf"/>
</dbReference>
<keyword evidence="1" id="KW-0547">Nucleotide-binding</keyword>
<gene>
    <name evidence="4" type="ORF">PFISCL1PPCAC_18541</name>
</gene>
<feature type="region of interest" description="Disordered" evidence="2">
    <location>
        <begin position="1"/>
        <end position="60"/>
    </location>
</feature>
<feature type="region of interest" description="Disordered" evidence="2">
    <location>
        <begin position="371"/>
        <end position="439"/>
    </location>
</feature>
<proteinExistence type="predicted"/>
<evidence type="ECO:0000256" key="1">
    <source>
        <dbReference type="PROSITE-ProRule" id="PRU10141"/>
    </source>
</evidence>
<dbReference type="PROSITE" id="PS00107">
    <property type="entry name" value="PROTEIN_KINASE_ATP"/>
    <property type="match status" value="1"/>
</dbReference>
<accession>A0AAV5W5K8</accession>
<dbReference type="AlphaFoldDB" id="A0AAV5W5K8"/>
<reference evidence="4" key="1">
    <citation type="submission" date="2023-10" db="EMBL/GenBank/DDBJ databases">
        <title>Genome assembly of Pristionchus species.</title>
        <authorList>
            <person name="Yoshida K."/>
            <person name="Sommer R.J."/>
        </authorList>
    </citation>
    <scope>NUCLEOTIDE SEQUENCE</scope>
    <source>
        <strain evidence="4">RS5133</strain>
    </source>
</reference>
<keyword evidence="5" id="KW-1185">Reference proteome</keyword>
<dbReference type="Gene3D" id="1.10.510.10">
    <property type="entry name" value="Transferase(Phosphotransferase) domain 1"/>
    <property type="match status" value="1"/>
</dbReference>
<feature type="compositionally biased region" description="Basic and acidic residues" evidence="2">
    <location>
        <begin position="381"/>
        <end position="401"/>
    </location>
</feature>
<dbReference type="SMART" id="SM00220">
    <property type="entry name" value="S_TKc"/>
    <property type="match status" value="1"/>
</dbReference>